<keyword evidence="2" id="KW-0378">Hydrolase</keyword>
<dbReference type="GO" id="GO:0004519">
    <property type="term" value="F:endonuclease activity"/>
    <property type="evidence" value="ECO:0007669"/>
    <property type="project" value="UniProtKB-KW"/>
</dbReference>
<dbReference type="Pfam" id="PF02945">
    <property type="entry name" value="Endonuclease_7"/>
    <property type="match status" value="1"/>
</dbReference>
<evidence type="ECO:0000313" key="2">
    <source>
        <dbReference type="EMBL" id="GGZ93174.1"/>
    </source>
</evidence>
<comment type="caution">
    <text evidence="2">The sequence shown here is derived from an EMBL/GenBank/DDBJ whole genome shotgun (WGS) entry which is preliminary data.</text>
</comment>
<dbReference type="AlphaFoldDB" id="A0A918RBY8"/>
<dbReference type="Gene3D" id="3.40.1800.10">
    <property type="entry name" value="His-Me finger endonucleases"/>
    <property type="match status" value="1"/>
</dbReference>
<evidence type="ECO:0000256" key="1">
    <source>
        <dbReference type="SAM" id="MobiDB-lite"/>
    </source>
</evidence>
<dbReference type="EMBL" id="BMWH01000013">
    <property type="protein sequence ID" value="GGZ93174.1"/>
    <property type="molecule type" value="Genomic_DNA"/>
</dbReference>
<proteinExistence type="predicted"/>
<dbReference type="InterPro" id="IPR038563">
    <property type="entry name" value="Endonuclease_7_sf"/>
</dbReference>
<feature type="compositionally biased region" description="Basic and acidic residues" evidence="1">
    <location>
        <begin position="21"/>
        <end position="30"/>
    </location>
</feature>
<feature type="region of interest" description="Disordered" evidence="1">
    <location>
        <begin position="1"/>
        <end position="30"/>
    </location>
</feature>
<gene>
    <name evidence="2" type="ORF">GCM10010389_34800</name>
</gene>
<dbReference type="SUPFAM" id="SSF54060">
    <property type="entry name" value="His-Me finger endonucleases"/>
    <property type="match status" value="1"/>
</dbReference>
<dbReference type="InterPro" id="IPR044925">
    <property type="entry name" value="His-Me_finger_sf"/>
</dbReference>
<dbReference type="RefSeq" id="WP_190058341.1">
    <property type="nucleotide sequence ID" value="NZ_JBHRUX010000013.1"/>
</dbReference>
<keyword evidence="2" id="KW-0540">Nuclease</keyword>
<dbReference type="InterPro" id="IPR004211">
    <property type="entry name" value="Endonuclease_7"/>
</dbReference>
<sequence>MAGGADAEQGGTCKRVPPRAADARDGKRRDGLRAHCRKCVAEHGAAHSRQHREALGEPVREKADVPSGHQPCRTGGGIKPHGGRHRDAGASRGLSTRCGACRAAQGRKLPPECRYGLTEAGRDARVAAWGGVRRPCLPAPPTHVDHCHETGRVRGVLCFSCTAALGQFKDRPDVIRRAAAYVEGNSWKPTLVAPGVYQLPS</sequence>
<evidence type="ECO:0000313" key="3">
    <source>
        <dbReference type="Proteomes" id="UP000623010"/>
    </source>
</evidence>
<organism evidence="2 3">
    <name type="scientific">Streptomyces echinoruber</name>
    <dbReference type="NCBI Taxonomy" id="68898"/>
    <lineage>
        <taxon>Bacteria</taxon>
        <taxon>Bacillati</taxon>
        <taxon>Actinomycetota</taxon>
        <taxon>Actinomycetes</taxon>
        <taxon>Kitasatosporales</taxon>
        <taxon>Streptomycetaceae</taxon>
        <taxon>Streptomyces</taxon>
    </lineage>
</organism>
<accession>A0A918RBY8</accession>
<dbReference type="Proteomes" id="UP000623010">
    <property type="component" value="Unassembled WGS sequence"/>
</dbReference>
<keyword evidence="2" id="KW-0255">Endonuclease</keyword>
<name>A0A918RBY8_9ACTN</name>
<keyword evidence="3" id="KW-1185">Reference proteome</keyword>
<protein>
    <submittedName>
        <fullName evidence="2">Recombination endonuclease VII</fullName>
    </submittedName>
</protein>
<feature type="region of interest" description="Disordered" evidence="1">
    <location>
        <begin position="42"/>
        <end position="91"/>
    </location>
</feature>
<reference evidence="2" key="2">
    <citation type="submission" date="2020-09" db="EMBL/GenBank/DDBJ databases">
        <authorList>
            <person name="Sun Q."/>
            <person name="Ohkuma M."/>
        </authorList>
    </citation>
    <scope>NUCLEOTIDE SEQUENCE</scope>
    <source>
        <strain evidence="2">JCM 5016</strain>
    </source>
</reference>
<reference evidence="2" key="1">
    <citation type="journal article" date="2014" name="Int. J. Syst. Evol. Microbiol.">
        <title>Complete genome sequence of Corynebacterium casei LMG S-19264T (=DSM 44701T), isolated from a smear-ripened cheese.</title>
        <authorList>
            <consortium name="US DOE Joint Genome Institute (JGI-PGF)"/>
            <person name="Walter F."/>
            <person name="Albersmeier A."/>
            <person name="Kalinowski J."/>
            <person name="Ruckert C."/>
        </authorList>
    </citation>
    <scope>NUCLEOTIDE SEQUENCE</scope>
    <source>
        <strain evidence="2">JCM 5016</strain>
    </source>
</reference>
<feature type="compositionally biased region" description="Basic and acidic residues" evidence="1">
    <location>
        <begin position="42"/>
        <end position="64"/>
    </location>
</feature>